<dbReference type="CDD" id="cd07026">
    <property type="entry name" value="Ribosomal_L20"/>
    <property type="match status" value="1"/>
</dbReference>
<evidence type="ECO:0000256" key="5">
    <source>
        <dbReference type="HAMAP-Rule" id="MF_00382"/>
    </source>
</evidence>
<dbReference type="EMBL" id="LBUX01000017">
    <property type="protein sequence ID" value="KKQ73991.1"/>
    <property type="molecule type" value="Genomic_DNA"/>
</dbReference>
<dbReference type="InterPro" id="IPR005813">
    <property type="entry name" value="Ribosomal_bL20"/>
</dbReference>
<dbReference type="FunFam" id="1.10.1900.20:FF:000001">
    <property type="entry name" value="50S ribosomal protein L20"/>
    <property type="match status" value="1"/>
</dbReference>
<dbReference type="Pfam" id="PF00453">
    <property type="entry name" value="Ribosomal_L20"/>
    <property type="match status" value="1"/>
</dbReference>
<gene>
    <name evidence="5" type="primary">rplT</name>
    <name evidence="7" type="ORF">US94_C0017G0004</name>
</gene>
<proteinExistence type="inferred from homology"/>
<evidence type="ECO:0000256" key="6">
    <source>
        <dbReference type="RuleBase" id="RU000560"/>
    </source>
</evidence>
<comment type="caution">
    <text evidence="7">The sequence shown here is derived from an EMBL/GenBank/DDBJ whole genome shotgun (WGS) entry which is preliminary data.</text>
</comment>
<dbReference type="PRINTS" id="PR00062">
    <property type="entry name" value="RIBOSOMALL20"/>
</dbReference>
<evidence type="ECO:0000256" key="4">
    <source>
        <dbReference type="ARBA" id="ARBA00035172"/>
    </source>
</evidence>
<keyword evidence="5 6" id="KW-0694">RNA-binding</keyword>
<organism evidence="7 8">
    <name type="scientific">Berkelbacteria bacterium GW2011_GWB1_38_5</name>
    <dbReference type="NCBI Taxonomy" id="1618336"/>
    <lineage>
        <taxon>Bacteria</taxon>
        <taxon>Candidatus Berkelbacteria</taxon>
    </lineage>
</organism>
<evidence type="ECO:0000256" key="3">
    <source>
        <dbReference type="ARBA" id="ARBA00023274"/>
    </source>
</evidence>
<dbReference type="AlphaFoldDB" id="A0A0G0NA47"/>
<dbReference type="Gene3D" id="6.10.160.10">
    <property type="match status" value="1"/>
</dbReference>
<dbReference type="Proteomes" id="UP000034498">
    <property type="component" value="Unassembled WGS sequence"/>
</dbReference>
<reference evidence="7 8" key="1">
    <citation type="journal article" date="2015" name="Nature">
        <title>rRNA introns, odd ribosomes, and small enigmatic genomes across a large radiation of phyla.</title>
        <authorList>
            <person name="Brown C.T."/>
            <person name="Hug L.A."/>
            <person name="Thomas B.C."/>
            <person name="Sharon I."/>
            <person name="Castelle C.J."/>
            <person name="Singh A."/>
            <person name="Wilkins M.J."/>
            <person name="Williams K.H."/>
            <person name="Banfield J.F."/>
        </authorList>
    </citation>
    <scope>NUCLEOTIDE SEQUENCE [LARGE SCALE GENOMIC DNA]</scope>
</reference>
<dbReference type="GO" id="GO:1990904">
    <property type="term" value="C:ribonucleoprotein complex"/>
    <property type="evidence" value="ECO:0007669"/>
    <property type="project" value="UniProtKB-KW"/>
</dbReference>
<protein>
    <recommendedName>
        <fullName evidence="4 5">Large ribosomal subunit protein bL20</fullName>
    </recommendedName>
</protein>
<sequence length="114" mass="13382">MARVKRGTTTKAKHKRLLENTRGFRHGRKNLVKMARQADNKAGVYAYRDRRVKKRTFRQLWIIKINAACHQNDIKYSTFINSLKKANIELDRKVLADIAENNPEEFTKLVQKAK</sequence>
<dbReference type="PATRIC" id="fig|1618336.3.peg.321"/>
<dbReference type="GO" id="GO:0003735">
    <property type="term" value="F:structural constituent of ribosome"/>
    <property type="evidence" value="ECO:0007669"/>
    <property type="project" value="InterPro"/>
</dbReference>
<dbReference type="GO" id="GO:0006412">
    <property type="term" value="P:translation"/>
    <property type="evidence" value="ECO:0007669"/>
    <property type="project" value="InterPro"/>
</dbReference>
<evidence type="ECO:0000256" key="1">
    <source>
        <dbReference type="ARBA" id="ARBA00007698"/>
    </source>
</evidence>
<comment type="similarity">
    <text evidence="1 5 6">Belongs to the bacterial ribosomal protein bL20 family.</text>
</comment>
<dbReference type="HAMAP" id="MF_00382">
    <property type="entry name" value="Ribosomal_bL20"/>
    <property type="match status" value="1"/>
</dbReference>
<dbReference type="Gene3D" id="1.10.1900.20">
    <property type="entry name" value="Ribosomal protein L20"/>
    <property type="match status" value="1"/>
</dbReference>
<evidence type="ECO:0000313" key="8">
    <source>
        <dbReference type="Proteomes" id="UP000034498"/>
    </source>
</evidence>
<dbReference type="PANTHER" id="PTHR10986">
    <property type="entry name" value="39S RIBOSOMAL PROTEIN L20"/>
    <property type="match status" value="1"/>
</dbReference>
<dbReference type="STRING" id="1618336.US94_C0017G0004"/>
<keyword evidence="2 5" id="KW-0689">Ribosomal protein</keyword>
<comment type="function">
    <text evidence="5 6">Binds directly to 23S ribosomal RNA and is necessary for the in vitro assembly process of the 50S ribosomal subunit. It is not involved in the protein synthesizing functions of that subunit.</text>
</comment>
<evidence type="ECO:0000256" key="2">
    <source>
        <dbReference type="ARBA" id="ARBA00022980"/>
    </source>
</evidence>
<dbReference type="GO" id="GO:0019843">
    <property type="term" value="F:rRNA binding"/>
    <property type="evidence" value="ECO:0007669"/>
    <property type="project" value="UniProtKB-UniRule"/>
</dbReference>
<dbReference type="GO" id="GO:0000027">
    <property type="term" value="P:ribosomal large subunit assembly"/>
    <property type="evidence" value="ECO:0007669"/>
    <property type="project" value="UniProtKB-UniRule"/>
</dbReference>
<dbReference type="InterPro" id="IPR035566">
    <property type="entry name" value="Ribosomal_protein_bL20_C"/>
</dbReference>
<evidence type="ECO:0000313" key="7">
    <source>
        <dbReference type="EMBL" id="KKQ73991.1"/>
    </source>
</evidence>
<keyword evidence="3 5" id="KW-0687">Ribonucleoprotein</keyword>
<keyword evidence="5 6" id="KW-0699">rRNA-binding</keyword>
<dbReference type="SUPFAM" id="SSF74731">
    <property type="entry name" value="Ribosomal protein L20"/>
    <property type="match status" value="1"/>
</dbReference>
<name>A0A0G0NA47_9BACT</name>
<accession>A0A0G0NA47</accession>
<dbReference type="NCBIfam" id="TIGR01032">
    <property type="entry name" value="rplT_bact"/>
    <property type="match status" value="1"/>
</dbReference>
<dbReference type="GO" id="GO:0005840">
    <property type="term" value="C:ribosome"/>
    <property type="evidence" value="ECO:0007669"/>
    <property type="project" value="UniProtKB-KW"/>
</dbReference>